<gene>
    <name evidence="1" type="ORF">B0H17DRAFT_988040</name>
</gene>
<proteinExistence type="predicted"/>
<evidence type="ECO:0000313" key="1">
    <source>
        <dbReference type="EMBL" id="KAJ7675174.1"/>
    </source>
</evidence>
<organism evidence="1 2">
    <name type="scientific">Mycena rosella</name>
    <name type="common">Pink bonnet</name>
    <name type="synonym">Agaricus rosellus</name>
    <dbReference type="NCBI Taxonomy" id="1033263"/>
    <lineage>
        <taxon>Eukaryota</taxon>
        <taxon>Fungi</taxon>
        <taxon>Dikarya</taxon>
        <taxon>Basidiomycota</taxon>
        <taxon>Agaricomycotina</taxon>
        <taxon>Agaricomycetes</taxon>
        <taxon>Agaricomycetidae</taxon>
        <taxon>Agaricales</taxon>
        <taxon>Marasmiineae</taxon>
        <taxon>Mycenaceae</taxon>
        <taxon>Mycena</taxon>
    </lineage>
</organism>
<protein>
    <submittedName>
        <fullName evidence="1">Uncharacterized protein</fullName>
    </submittedName>
</protein>
<sequence length="112" mass="12157">MLPSPIGGFLSKITYLSAKILPQTQFHLTRTRYTTRSVRQDQERSLPSSCCARISPTGYIFTGGNPGATVYLAARCAETSTQGIAQLEAETSKSAKFLELDLADLKSVRKAA</sequence>
<comment type="caution">
    <text evidence="1">The sequence shown here is derived from an EMBL/GenBank/DDBJ whole genome shotgun (WGS) entry which is preliminary data.</text>
</comment>
<accession>A0AAD7D2B8</accession>
<evidence type="ECO:0000313" key="2">
    <source>
        <dbReference type="Proteomes" id="UP001221757"/>
    </source>
</evidence>
<keyword evidence="2" id="KW-1185">Reference proteome</keyword>
<dbReference type="AlphaFoldDB" id="A0AAD7D2B8"/>
<dbReference type="EMBL" id="JARKIE010000151">
    <property type="protein sequence ID" value="KAJ7675174.1"/>
    <property type="molecule type" value="Genomic_DNA"/>
</dbReference>
<dbReference type="Gene3D" id="3.40.50.720">
    <property type="entry name" value="NAD(P)-binding Rossmann-like Domain"/>
    <property type="match status" value="1"/>
</dbReference>
<name>A0AAD7D2B8_MYCRO</name>
<reference evidence="1" key="1">
    <citation type="submission" date="2023-03" db="EMBL/GenBank/DDBJ databases">
        <title>Massive genome expansion in bonnet fungi (Mycena s.s.) driven by repeated elements and novel gene families across ecological guilds.</title>
        <authorList>
            <consortium name="Lawrence Berkeley National Laboratory"/>
            <person name="Harder C.B."/>
            <person name="Miyauchi S."/>
            <person name="Viragh M."/>
            <person name="Kuo A."/>
            <person name="Thoen E."/>
            <person name="Andreopoulos B."/>
            <person name="Lu D."/>
            <person name="Skrede I."/>
            <person name="Drula E."/>
            <person name="Henrissat B."/>
            <person name="Morin E."/>
            <person name="Kohler A."/>
            <person name="Barry K."/>
            <person name="LaButti K."/>
            <person name="Morin E."/>
            <person name="Salamov A."/>
            <person name="Lipzen A."/>
            <person name="Mereny Z."/>
            <person name="Hegedus B."/>
            <person name="Baldrian P."/>
            <person name="Stursova M."/>
            <person name="Weitz H."/>
            <person name="Taylor A."/>
            <person name="Grigoriev I.V."/>
            <person name="Nagy L.G."/>
            <person name="Martin F."/>
            <person name="Kauserud H."/>
        </authorList>
    </citation>
    <scope>NUCLEOTIDE SEQUENCE</scope>
    <source>
        <strain evidence="1">CBHHK067</strain>
    </source>
</reference>
<dbReference type="Proteomes" id="UP001221757">
    <property type="component" value="Unassembled WGS sequence"/>
</dbReference>